<sequence>MDQPRVLGLDLSVTASGVARDDGATETIKPKRQGDQRLTEIRKIVGDVTGGAELVVIEDFVVRSAASSITGMVHGAVRELLLSRGIPYAVIAPATLKAFATGKGNGDKTAMAMAAYKRAEREFADDNQCDAWWLRQAGLHHLGRPEFSLPADQVARLDKVAWPALPKAVA</sequence>
<organism evidence="1 2">
    <name type="scientific">Streptomonospora arabica</name>
    <dbReference type="NCBI Taxonomy" id="412417"/>
    <lineage>
        <taxon>Bacteria</taxon>
        <taxon>Bacillati</taxon>
        <taxon>Actinomycetota</taxon>
        <taxon>Actinomycetes</taxon>
        <taxon>Streptosporangiales</taxon>
        <taxon>Nocardiopsidaceae</taxon>
        <taxon>Streptomonospora</taxon>
    </lineage>
</organism>
<keyword evidence="2" id="KW-1185">Reference proteome</keyword>
<dbReference type="SUPFAM" id="SSF53098">
    <property type="entry name" value="Ribonuclease H-like"/>
    <property type="match status" value="1"/>
</dbReference>
<evidence type="ECO:0000313" key="1">
    <source>
        <dbReference type="EMBL" id="MFC4869284.1"/>
    </source>
</evidence>
<protein>
    <recommendedName>
        <fullName evidence="3">Holliday junction nuclease RuvC</fullName>
    </recommendedName>
</protein>
<dbReference type="EMBL" id="JBHSIY010000028">
    <property type="protein sequence ID" value="MFC4869284.1"/>
    <property type="molecule type" value="Genomic_DNA"/>
</dbReference>
<comment type="caution">
    <text evidence="1">The sequence shown here is derived from an EMBL/GenBank/DDBJ whole genome shotgun (WGS) entry which is preliminary data.</text>
</comment>
<evidence type="ECO:0000313" key="2">
    <source>
        <dbReference type="Proteomes" id="UP001595858"/>
    </source>
</evidence>
<dbReference type="InterPro" id="IPR012337">
    <property type="entry name" value="RNaseH-like_sf"/>
</dbReference>
<accession>A0ABV9SSF4</accession>
<dbReference type="Gene3D" id="3.30.420.10">
    <property type="entry name" value="Ribonuclease H-like superfamily/Ribonuclease H"/>
    <property type="match status" value="1"/>
</dbReference>
<gene>
    <name evidence="1" type="ORF">ACFPCZ_21840</name>
</gene>
<dbReference type="Proteomes" id="UP001595858">
    <property type="component" value="Unassembled WGS sequence"/>
</dbReference>
<dbReference type="InterPro" id="IPR036397">
    <property type="entry name" value="RNaseH_sf"/>
</dbReference>
<evidence type="ECO:0008006" key="3">
    <source>
        <dbReference type="Google" id="ProtNLM"/>
    </source>
</evidence>
<name>A0ABV9SSF4_9ACTN</name>
<reference evidence="2" key="1">
    <citation type="journal article" date="2019" name="Int. J. Syst. Evol. Microbiol.">
        <title>The Global Catalogue of Microorganisms (GCM) 10K type strain sequencing project: providing services to taxonomists for standard genome sequencing and annotation.</title>
        <authorList>
            <consortium name="The Broad Institute Genomics Platform"/>
            <consortium name="The Broad Institute Genome Sequencing Center for Infectious Disease"/>
            <person name="Wu L."/>
            <person name="Ma J."/>
        </authorList>
    </citation>
    <scope>NUCLEOTIDE SEQUENCE [LARGE SCALE GENOMIC DNA]</scope>
    <source>
        <strain evidence="2">CGMCC 4.7304</strain>
    </source>
</reference>
<proteinExistence type="predicted"/>
<dbReference type="RefSeq" id="WP_344142944.1">
    <property type="nucleotide sequence ID" value="NZ_BAAAQI010000006.1"/>
</dbReference>